<dbReference type="SUPFAM" id="SSF141322">
    <property type="entry name" value="NfeD domain-like"/>
    <property type="match status" value="1"/>
</dbReference>
<dbReference type="InterPro" id="IPR029045">
    <property type="entry name" value="ClpP/crotonase-like_dom_sf"/>
</dbReference>
<keyword evidence="3 5" id="KW-1133">Transmembrane helix</keyword>
<proteinExistence type="predicted"/>
<dbReference type="GO" id="GO:0005886">
    <property type="term" value="C:plasma membrane"/>
    <property type="evidence" value="ECO:0007669"/>
    <property type="project" value="TreeGrafter"/>
</dbReference>
<dbReference type="InterPro" id="IPR052165">
    <property type="entry name" value="Membrane_assoc_protease"/>
</dbReference>
<feature type="transmembrane region" description="Helical" evidence="5">
    <location>
        <begin position="226"/>
        <end position="245"/>
    </location>
</feature>
<evidence type="ECO:0000259" key="9">
    <source>
        <dbReference type="Pfam" id="PF25145"/>
    </source>
</evidence>
<dbReference type="STRING" id="1499966.U14_00377"/>
<gene>
    <name evidence="10" type="ORF">U14_00377</name>
</gene>
<name>A0A0S6VQ90_9BACT</name>
<dbReference type="Gene3D" id="3.90.226.10">
    <property type="entry name" value="2-enoyl-CoA Hydratase, Chain A, domain 1"/>
    <property type="match status" value="1"/>
</dbReference>
<feature type="signal peptide" evidence="6">
    <location>
        <begin position="1"/>
        <end position="23"/>
    </location>
</feature>
<organism evidence="10">
    <name type="scientific">Candidatus Moduliflexus flocculans</name>
    <dbReference type="NCBI Taxonomy" id="1499966"/>
    <lineage>
        <taxon>Bacteria</taxon>
        <taxon>Candidatus Moduliflexota</taxon>
        <taxon>Candidatus Moduliflexia</taxon>
        <taxon>Candidatus Moduliflexales</taxon>
        <taxon>Candidatus Moduliflexaceae</taxon>
    </lineage>
</organism>
<dbReference type="SUPFAM" id="SSF52096">
    <property type="entry name" value="ClpP/crotonase"/>
    <property type="match status" value="1"/>
</dbReference>
<evidence type="ECO:0000256" key="3">
    <source>
        <dbReference type="ARBA" id="ARBA00022989"/>
    </source>
</evidence>
<dbReference type="Gene3D" id="2.40.50.140">
    <property type="entry name" value="Nucleic acid-binding proteins"/>
    <property type="match status" value="1"/>
</dbReference>
<keyword evidence="6" id="KW-0732">Signal</keyword>
<feature type="domain" description="NfeD1b N-terminal" evidence="9">
    <location>
        <begin position="25"/>
        <end position="212"/>
    </location>
</feature>
<evidence type="ECO:0000313" key="10">
    <source>
        <dbReference type="EMBL" id="GAK49159.1"/>
    </source>
</evidence>
<feature type="transmembrane region" description="Helical" evidence="5">
    <location>
        <begin position="336"/>
        <end position="358"/>
    </location>
</feature>
<evidence type="ECO:0000313" key="11">
    <source>
        <dbReference type="Proteomes" id="UP000030700"/>
    </source>
</evidence>
<dbReference type="InterPro" id="IPR002810">
    <property type="entry name" value="NfeD-like_C"/>
</dbReference>
<keyword evidence="11" id="KW-1185">Reference proteome</keyword>
<feature type="domain" description="NfeD-like C-terminal" evidence="7">
    <location>
        <begin position="387"/>
        <end position="441"/>
    </location>
</feature>
<dbReference type="Pfam" id="PF01957">
    <property type="entry name" value="NfeD"/>
    <property type="match status" value="1"/>
</dbReference>
<dbReference type="Pfam" id="PF25145">
    <property type="entry name" value="NfeD1b_N"/>
    <property type="match status" value="1"/>
</dbReference>
<evidence type="ECO:0000259" key="7">
    <source>
        <dbReference type="Pfam" id="PF01957"/>
    </source>
</evidence>
<evidence type="ECO:0000256" key="5">
    <source>
        <dbReference type="SAM" id="Phobius"/>
    </source>
</evidence>
<feature type="chain" id="PRO_5006631395" evidence="6">
    <location>
        <begin position="24"/>
        <end position="446"/>
    </location>
</feature>
<dbReference type="PANTHER" id="PTHR33507:SF3">
    <property type="entry name" value="INNER MEMBRANE PROTEIN YBBJ"/>
    <property type="match status" value="1"/>
</dbReference>
<keyword evidence="2 5" id="KW-0812">Transmembrane</keyword>
<dbReference type="CDD" id="cd07021">
    <property type="entry name" value="Clp_protease_NfeD_like"/>
    <property type="match status" value="1"/>
</dbReference>
<feature type="transmembrane region" description="Helical" evidence="5">
    <location>
        <begin position="303"/>
        <end position="324"/>
    </location>
</feature>
<dbReference type="Pfam" id="PF24961">
    <property type="entry name" value="NfeD_membrane"/>
    <property type="match status" value="1"/>
</dbReference>
<evidence type="ECO:0000259" key="8">
    <source>
        <dbReference type="Pfam" id="PF24961"/>
    </source>
</evidence>
<evidence type="ECO:0000256" key="1">
    <source>
        <dbReference type="ARBA" id="ARBA00004141"/>
    </source>
</evidence>
<dbReference type="Proteomes" id="UP000030700">
    <property type="component" value="Unassembled WGS sequence"/>
</dbReference>
<evidence type="ECO:0000256" key="4">
    <source>
        <dbReference type="ARBA" id="ARBA00023136"/>
    </source>
</evidence>
<dbReference type="AlphaFoldDB" id="A0A0S6VQ90"/>
<dbReference type="InterPro" id="IPR056738">
    <property type="entry name" value="NfeD1b_N"/>
</dbReference>
<dbReference type="EMBL" id="DF820455">
    <property type="protein sequence ID" value="GAK49159.1"/>
    <property type="molecule type" value="Genomic_DNA"/>
</dbReference>
<feature type="transmembrane region" description="Helical" evidence="5">
    <location>
        <begin position="252"/>
        <end position="269"/>
    </location>
</feature>
<sequence>MMKKILLFSCVITFLFLPSALSAKQVYKIEISGTIDRGLAPYIERVLREASNADAIVFEMNTLGGLVDSAIQIRDALLNSDRQTITFINKRAISAGALIALSTNHIVMSPGASIGAATPIQVDIMNKGNPVNEKYLSYFRAEMRATAEKTGRRGDIAEAMVDPDVEIPGISEKGKLLTLTTDDALKYGIAEQKVNNFEEALALFDLSGAQVLTIEMNWAERVVRVITSPTVSLLLMMFGFIGVFIEFKTPGFGLPGTVGVLCLSLFFWGHFLVRLAGWEEIILFTVGVILLMLELLVIPGFGVVGVLGIVAIFTSLVLSLIGRFDLMTFGDLVNMAISKVMAALIGSLIVSIVFFKIFPRTSVGKQVILTTTQEHEDGYVAQKGERQALIGLLGISLTPLHPAGTVEIDEKRYDVVTEGEFIEKGHRVEVIDAEGMRIVVREVENA</sequence>
<dbReference type="HOGENOM" id="CLU_024619_2_0_0"/>
<feature type="domain" description="NfeD integral membrane" evidence="8">
    <location>
        <begin position="230"/>
        <end position="355"/>
    </location>
</feature>
<evidence type="ECO:0000256" key="2">
    <source>
        <dbReference type="ARBA" id="ARBA00022692"/>
    </source>
</evidence>
<comment type="subcellular location">
    <subcellularLocation>
        <location evidence="1">Membrane</location>
        <topology evidence="1">Multi-pass membrane protein</topology>
    </subcellularLocation>
</comment>
<feature type="transmembrane region" description="Helical" evidence="5">
    <location>
        <begin position="281"/>
        <end position="298"/>
    </location>
</feature>
<keyword evidence="4 5" id="KW-0472">Membrane</keyword>
<dbReference type="InterPro" id="IPR056739">
    <property type="entry name" value="NfeD_membrane"/>
</dbReference>
<protein>
    <submittedName>
        <fullName evidence="10">Uncharacterized protein</fullName>
    </submittedName>
</protein>
<accession>A0A0S6VQ90</accession>
<dbReference type="PANTHER" id="PTHR33507">
    <property type="entry name" value="INNER MEMBRANE PROTEIN YBBJ"/>
    <property type="match status" value="1"/>
</dbReference>
<dbReference type="InterPro" id="IPR012340">
    <property type="entry name" value="NA-bd_OB-fold"/>
</dbReference>
<evidence type="ECO:0000256" key="6">
    <source>
        <dbReference type="SAM" id="SignalP"/>
    </source>
</evidence>
<reference evidence="10" key="1">
    <citation type="journal article" date="2015" name="PeerJ">
        <title>First genomic representation of candidate bacterial phylum KSB3 points to enhanced environmental sensing as a trigger of wastewater bulking.</title>
        <authorList>
            <person name="Sekiguchi Y."/>
            <person name="Ohashi A."/>
            <person name="Parks D.H."/>
            <person name="Yamauchi T."/>
            <person name="Tyson G.W."/>
            <person name="Hugenholtz P."/>
        </authorList>
    </citation>
    <scope>NUCLEOTIDE SEQUENCE [LARGE SCALE GENOMIC DNA]</scope>
</reference>